<proteinExistence type="inferred from homology"/>
<evidence type="ECO:0000256" key="16">
    <source>
        <dbReference type="ARBA" id="ARBA00049902"/>
    </source>
</evidence>
<evidence type="ECO:0000259" key="19">
    <source>
        <dbReference type="Pfam" id="PF00912"/>
    </source>
</evidence>
<evidence type="ECO:0000256" key="12">
    <source>
        <dbReference type="ARBA" id="ARBA00023136"/>
    </source>
</evidence>
<evidence type="ECO:0000256" key="2">
    <source>
        <dbReference type="ARBA" id="ARBA00007090"/>
    </source>
</evidence>
<evidence type="ECO:0000256" key="7">
    <source>
        <dbReference type="ARBA" id="ARBA00022676"/>
    </source>
</evidence>
<evidence type="ECO:0000256" key="10">
    <source>
        <dbReference type="ARBA" id="ARBA00022960"/>
    </source>
</evidence>
<dbReference type="InterPro" id="IPR001264">
    <property type="entry name" value="Glyco_trans_51"/>
</dbReference>
<dbReference type="SUPFAM" id="SSF56601">
    <property type="entry name" value="beta-lactamase/transpeptidase-like"/>
    <property type="match status" value="1"/>
</dbReference>
<dbReference type="GO" id="GO:0008360">
    <property type="term" value="P:regulation of cell shape"/>
    <property type="evidence" value="ECO:0007669"/>
    <property type="project" value="UniProtKB-KW"/>
</dbReference>
<keyword evidence="10" id="KW-0133">Cell shape</keyword>
<dbReference type="InterPro" id="IPR012338">
    <property type="entry name" value="Beta-lactam/transpept-like"/>
</dbReference>
<name>A0A0G0PTM6_9BACT</name>
<keyword evidence="17" id="KW-0812">Transmembrane</keyword>
<dbReference type="GO" id="GO:0008955">
    <property type="term" value="F:peptidoglycan glycosyltransferase activity"/>
    <property type="evidence" value="ECO:0007669"/>
    <property type="project" value="UniProtKB-EC"/>
</dbReference>
<dbReference type="InterPro" id="IPR050396">
    <property type="entry name" value="Glycosyltr_51/Transpeptidase"/>
</dbReference>
<accession>A0A0G0PTM6</accession>
<comment type="caution">
    <text evidence="20">The sequence shown here is derived from an EMBL/GenBank/DDBJ whole genome shotgun (WGS) entry which is preliminary data.</text>
</comment>
<keyword evidence="12 17" id="KW-0472">Membrane</keyword>
<evidence type="ECO:0000256" key="11">
    <source>
        <dbReference type="ARBA" id="ARBA00022984"/>
    </source>
</evidence>
<feature type="transmembrane region" description="Helical" evidence="17">
    <location>
        <begin position="122"/>
        <end position="140"/>
    </location>
</feature>
<comment type="subcellular location">
    <subcellularLocation>
        <location evidence="1">Cell membrane</location>
    </subcellularLocation>
</comment>
<dbReference type="GO" id="GO:0005886">
    <property type="term" value="C:plasma membrane"/>
    <property type="evidence" value="ECO:0007669"/>
    <property type="project" value="UniProtKB-SubCell"/>
</dbReference>
<evidence type="ECO:0000256" key="3">
    <source>
        <dbReference type="ARBA" id="ARBA00007739"/>
    </source>
</evidence>
<comment type="catalytic activity">
    <reaction evidence="15">
        <text>Preferential cleavage: (Ac)2-L-Lys-D-Ala-|-D-Ala. Also transpeptidation of peptidyl-alanyl moieties that are N-acyl substituents of D-alanine.</text>
        <dbReference type="EC" id="3.4.16.4"/>
    </reaction>
</comment>
<evidence type="ECO:0000259" key="18">
    <source>
        <dbReference type="Pfam" id="PF00905"/>
    </source>
</evidence>
<sequence>MAKQPNVKPNETPAQNFRHSLIRIIIEGLALVGKPIYFVLSHTVIAIFYILFTVGKTTRKTNTEKRKVKLPRSSFPNFKIIFKLQSLRIALLELKILFNFKRIIGKIVNPIRKFRPNYKSKFFAIVAVLLFLILDSYLLIFRGLPSPKDLGTREPEVSTKIYDRNGNLLYKIYKDKNRTIVPLTQIPPHVRLATLAAEDAEFYSHPGFSIKGIFRAAVTDLQNGSLQGGSTITQQLVKNTLLSPEKTILRKIKEVVLSVEVETSYTKDRILEMYLNEVSYGGTAYGIEEASLSYFGKDAADLTLGEAALLAGLPKSPTLYSPFGQNPDLAFERQKEVLHLMVVNKFITKNQETEAMNQKLKFLPKKTEIKAPHFVMYVRQILVDKYGEDMVEKGGLEVTTSLDLNVQNLVEKVVSQEVDKIKGLHVGNGAALVVNPQTGEILSMVGSKNYFDTTGDGNVNVLTRLRQPGSSIKVVNYAYALGNGFTPATIINDSPITYVTPGSPPYSPQNYDGKFVGNIPLRNALAQSRNIPAVKILVSYGVSKMIEQGQKMGITSWNDPSKFGLSLTLGGGAVKAIDLAKVYSVLASYGKRPDFIPILTVKDYKGRVLLARNTSNEVSGERILDPRIAFMLIDILKDNLARAPEFGLNSYLVIKNHPEVAVKTGTSNDLRDNWAVGFNQNFLVLTWVGNNDNSPMSRIASGVTGASPIWNKIMSGILGEAPSIDWKVPEGISKVNICTLTGNLPCNGCPTKQEWFLDEKRPTHRICATPAPIIQEGNILNSGAATGSQ</sequence>
<dbReference type="AlphaFoldDB" id="A0A0G0PTM6"/>
<dbReference type="GO" id="GO:0071555">
    <property type="term" value="P:cell wall organization"/>
    <property type="evidence" value="ECO:0007669"/>
    <property type="project" value="UniProtKB-KW"/>
</dbReference>
<dbReference type="SUPFAM" id="SSF53955">
    <property type="entry name" value="Lysozyme-like"/>
    <property type="match status" value="1"/>
</dbReference>
<dbReference type="Gene3D" id="3.40.710.10">
    <property type="entry name" value="DD-peptidase/beta-lactamase superfamily"/>
    <property type="match status" value="1"/>
</dbReference>
<keyword evidence="4" id="KW-1003">Cell membrane</keyword>
<keyword evidence="13" id="KW-0511">Multifunctional enzyme</keyword>
<keyword evidence="14" id="KW-0961">Cell wall biogenesis/degradation</keyword>
<dbReference type="PANTHER" id="PTHR32282:SF11">
    <property type="entry name" value="PENICILLIN-BINDING PROTEIN 1B"/>
    <property type="match status" value="1"/>
</dbReference>
<dbReference type="EMBL" id="LBVU01000001">
    <property type="protein sequence ID" value="KKQ92671.1"/>
    <property type="molecule type" value="Genomic_DNA"/>
</dbReference>
<evidence type="ECO:0000256" key="6">
    <source>
        <dbReference type="ARBA" id="ARBA00022670"/>
    </source>
</evidence>
<dbReference type="GO" id="GO:0008658">
    <property type="term" value="F:penicillin binding"/>
    <property type="evidence" value="ECO:0007669"/>
    <property type="project" value="InterPro"/>
</dbReference>
<evidence type="ECO:0000256" key="9">
    <source>
        <dbReference type="ARBA" id="ARBA00022801"/>
    </source>
</evidence>
<comment type="catalytic activity">
    <reaction evidence="16">
        <text>[GlcNAc-(1-&gt;4)-Mur2Ac(oyl-L-Ala-gamma-D-Glu-L-Lys-D-Ala-D-Ala)](n)-di-trans,octa-cis-undecaprenyl diphosphate + beta-D-GlcNAc-(1-&gt;4)-Mur2Ac(oyl-L-Ala-gamma-D-Glu-L-Lys-D-Ala-D-Ala)-di-trans,octa-cis-undecaprenyl diphosphate = [GlcNAc-(1-&gt;4)-Mur2Ac(oyl-L-Ala-gamma-D-Glu-L-Lys-D-Ala-D-Ala)](n+1)-di-trans,octa-cis-undecaprenyl diphosphate + di-trans,octa-cis-undecaprenyl diphosphate + H(+)</text>
        <dbReference type="Rhea" id="RHEA:23708"/>
        <dbReference type="Rhea" id="RHEA-COMP:9602"/>
        <dbReference type="Rhea" id="RHEA-COMP:9603"/>
        <dbReference type="ChEBI" id="CHEBI:15378"/>
        <dbReference type="ChEBI" id="CHEBI:58405"/>
        <dbReference type="ChEBI" id="CHEBI:60033"/>
        <dbReference type="ChEBI" id="CHEBI:78435"/>
        <dbReference type="EC" id="2.4.99.28"/>
    </reaction>
</comment>
<dbReference type="Pfam" id="PF00905">
    <property type="entry name" value="Transpeptidase"/>
    <property type="match status" value="1"/>
</dbReference>
<evidence type="ECO:0000256" key="8">
    <source>
        <dbReference type="ARBA" id="ARBA00022679"/>
    </source>
</evidence>
<dbReference type="InterPro" id="IPR023346">
    <property type="entry name" value="Lysozyme-like_dom_sf"/>
</dbReference>
<evidence type="ECO:0000313" key="21">
    <source>
        <dbReference type="Proteomes" id="UP000034774"/>
    </source>
</evidence>
<reference evidence="20 21" key="1">
    <citation type="journal article" date="2015" name="Nature">
        <title>rRNA introns, odd ribosomes, and small enigmatic genomes across a large radiation of phyla.</title>
        <authorList>
            <person name="Brown C.T."/>
            <person name="Hug L.A."/>
            <person name="Thomas B.C."/>
            <person name="Sharon I."/>
            <person name="Castelle C.J."/>
            <person name="Singh A."/>
            <person name="Wilkins M.J."/>
            <person name="Williams K.H."/>
            <person name="Banfield J.F."/>
        </authorList>
    </citation>
    <scope>NUCLEOTIDE SEQUENCE [LARGE SCALE GENOMIC DNA]</scope>
</reference>
<gene>
    <name evidence="20" type="ORF">UT17_C0001G0050</name>
</gene>
<dbReference type="GO" id="GO:0009252">
    <property type="term" value="P:peptidoglycan biosynthetic process"/>
    <property type="evidence" value="ECO:0007669"/>
    <property type="project" value="UniProtKB-KW"/>
</dbReference>
<dbReference type="InterPro" id="IPR001460">
    <property type="entry name" value="PCN-bd_Tpept"/>
</dbReference>
<dbReference type="STRING" id="1618572.UT17_C0001G0050"/>
<dbReference type="Pfam" id="PF00912">
    <property type="entry name" value="Transgly"/>
    <property type="match status" value="1"/>
</dbReference>
<evidence type="ECO:0000256" key="15">
    <source>
        <dbReference type="ARBA" id="ARBA00034000"/>
    </source>
</evidence>
<organism evidence="20 21">
    <name type="scientific">Candidatus Woesebacteria bacterium GW2011_GWB1_39_10</name>
    <dbReference type="NCBI Taxonomy" id="1618572"/>
    <lineage>
        <taxon>Bacteria</taxon>
        <taxon>Candidatus Woeseibacteriota</taxon>
    </lineage>
</organism>
<evidence type="ECO:0000256" key="17">
    <source>
        <dbReference type="SAM" id="Phobius"/>
    </source>
</evidence>
<feature type="domain" description="Glycosyl transferase family 51" evidence="19">
    <location>
        <begin position="166"/>
        <end position="341"/>
    </location>
</feature>
<dbReference type="InterPro" id="IPR036950">
    <property type="entry name" value="PBP_transglycosylase"/>
</dbReference>
<keyword evidence="8" id="KW-0808">Transferase</keyword>
<evidence type="ECO:0000256" key="1">
    <source>
        <dbReference type="ARBA" id="ARBA00004236"/>
    </source>
</evidence>
<keyword evidence="17" id="KW-1133">Transmembrane helix</keyword>
<dbReference type="GO" id="GO:0030288">
    <property type="term" value="C:outer membrane-bounded periplasmic space"/>
    <property type="evidence" value="ECO:0007669"/>
    <property type="project" value="TreeGrafter"/>
</dbReference>
<dbReference type="GO" id="GO:0006508">
    <property type="term" value="P:proteolysis"/>
    <property type="evidence" value="ECO:0007669"/>
    <property type="project" value="UniProtKB-KW"/>
</dbReference>
<keyword evidence="7" id="KW-0328">Glycosyltransferase</keyword>
<evidence type="ECO:0000256" key="4">
    <source>
        <dbReference type="ARBA" id="ARBA00022475"/>
    </source>
</evidence>
<keyword evidence="5" id="KW-0121">Carboxypeptidase</keyword>
<evidence type="ECO:0000313" key="20">
    <source>
        <dbReference type="EMBL" id="KKQ92671.1"/>
    </source>
</evidence>
<protein>
    <submittedName>
        <fullName evidence="20">Uncharacterized protein</fullName>
    </submittedName>
</protein>
<comment type="similarity">
    <text evidence="2">In the C-terminal section; belongs to the transpeptidase family.</text>
</comment>
<dbReference type="Gene3D" id="1.10.3810.10">
    <property type="entry name" value="Biosynthetic peptidoglycan transglycosylase-like"/>
    <property type="match status" value="1"/>
</dbReference>
<keyword evidence="6" id="KW-0645">Protease</keyword>
<dbReference type="FunFam" id="1.10.3810.10:FF:000001">
    <property type="entry name" value="Penicillin-binding protein 1A"/>
    <property type="match status" value="1"/>
</dbReference>
<evidence type="ECO:0000256" key="14">
    <source>
        <dbReference type="ARBA" id="ARBA00023316"/>
    </source>
</evidence>
<keyword evidence="9" id="KW-0378">Hydrolase</keyword>
<feature type="transmembrane region" description="Helical" evidence="17">
    <location>
        <begin position="36"/>
        <end position="55"/>
    </location>
</feature>
<dbReference type="PANTHER" id="PTHR32282">
    <property type="entry name" value="BINDING PROTEIN TRANSPEPTIDASE, PUTATIVE-RELATED"/>
    <property type="match status" value="1"/>
</dbReference>
<comment type="similarity">
    <text evidence="3">In the N-terminal section; belongs to the glycosyltransferase 51 family.</text>
</comment>
<dbReference type="PATRIC" id="fig|1618572.3.peg.54"/>
<feature type="domain" description="Penicillin-binding protein transpeptidase" evidence="18">
    <location>
        <begin position="429"/>
        <end position="714"/>
    </location>
</feature>
<keyword evidence="11" id="KW-0573">Peptidoglycan synthesis</keyword>
<evidence type="ECO:0000256" key="5">
    <source>
        <dbReference type="ARBA" id="ARBA00022645"/>
    </source>
</evidence>
<dbReference type="GO" id="GO:0009002">
    <property type="term" value="F:serine-type D-Ala-D-Ala carboxypeptidase activity"/>
    <property type="evidence" value="ECO:0007669"/>
    <property type="project" value="UniProtKB-EC"/>
</dbReference>
<evidence type="ECO:0000256" key="13">
    <source>
        <dbReference type="ARBA" id="ARBA00023268"/>
    </source>
</evidence>
<dbReference type="Proteomes" id="UP000034774">
    <property type="component" value="Unassembled WGS sequence"/>
</dbReference>